<reference evidence="2" key="1">
    <citation type="journal article" date="2021" name="Sci. Rep.">
        <title>Diploid genomic architecture of Nitzschia inconspicua, an elite biomass production diatom.</title>
        <authorList>
            <person name="Oliver A."/>
            <person name="Podell S."/>
            <person name="Pinowska A."/>
            <person name="Traller J.C."/>
            <person name="Smith S.R."/>
            <person name="McClure R."/>
            <person name="Beliaev A."/>
            <person name="Bohutskyi P."/>
            <person name="Hill E.A."/>
            <person name="Rabines A."/>
            <person name="Zheng H."/>
            <person name="Allen L.Z."/>
            <person name="Kuo A."/>
            <person name="Grigoriev I.V."/>
            <person name="Allen A.E."/>
            <person name="Hazlebeck D."/>
            <person name="Allen E.E."/>
        </authorList>
    </citation>
    <scope>NUCLEOTIDE SEQUENCE</scope>
    <source>
        <strain evidence="2">Hildebrandi</strain>
    </source>
</reference>
<organism evidence="2 3">
    <name type="scientific">Nitzschia inconspicua</name>
    <dbReference type="NCBI Taxonomy" id="303405"/>
    <lineage>
        <taxon>Eukaryota</taxon>
        <taxon>Sar</taxon>
        <taxon>Stramenopiles</taxon>
        <taxon>Ochrophyta</taxon>
        <taxon>Bacillariophyta</taxon>
        <taxon>Bacillariophyceae</taxon>
        <taxon>Bacillariophycidae</taxon>
        <taxon>Bacillariales</taxon>
        <taxon>Bacillariaceae</taxon>
        <taxon>Nitzschia</taxon>
    </lineage>
</organism>
<dbReference type="Proteomes" id="UP000693970">
    <property type="component" value="Unassembled WGS sequence"/>
</dbReference>
<feature type="coiled-coil region" evidence="1">
    <location>
        <begin position="36"/>
        <end position="70"/>
    </location>
</feature>
<gene>
    <name evidence="2" type="ORF">IV203_024460</name>
</gene>
<sequence length="92" mass="10672">MDPPLQQRVDADAPFDPMKTENASKLIKLINLKPRINYKEEEIRSKEQEINNKQQQLDHFEQTNEESNQSLRQLLSPVVTRTRASSLGKVIL</sequence>
<accession>A0A9K3PAZ6</accession>
<evidence type="ECO:0000313" key="3">
    <source>
        <dbReference type="Proteomes" id="UP000693970"/>
    </source>
</evidence>
<comment type="caution">
    <text evidence="2">The sequence shown here is derived from an EMBL/GenBank/DDBJ whole genome shotgun (WGS) entry which is preliminary data.</text>
</comment>
<protein>
    <submittedName>
        <fullName evidence="2">Uncharacterized protein</fullName>
    </submittedName>
</protein>
<dbReference type="EMBL" id="JAGRRH010000027">
    <property type="protein sequence ID" value="KAG7340917.1"/>
    <property type="molecule type" value="Genomic_DNA"/>
</dbReference>
<reference evidence="2" key="2">
    <citation type="submission" date="2021-04" db="EMBL/GenBank/DDBJ databases">
        <authorList>
            <person name="Podell S."/>
        </authorList>
    </citation>
    <scope>NUCLEOTIDE SEQUENCE</scope>
    <source>
        <strain evidence="2">Hildebrandi</strain>
    </source>
</reference>
<proteinExistence type="predicted"/>
<keyword evidence="1" id="KW-0175">Coiled coil</keyword>
<name>A0A9K3PAZ6_9STRA</name>
<keyword evidence="3" id="KW-1185">Reference proteome</keyword>
<evidence type="ECO:0000313" key="2">
    <source>
        <dbReference type="EMBL" id="KAG7340917.1"/>
    </source>
</evidence>
<dbReference type="AlphaFoldDB" id="A0A9K3PAZ6"/>
<evidence type="ECO:0000256" key="1">
    <source>
        <dbReference type="SAM" id="Coils"/>
    </source>
</evidence>